<dbReference type="PATRIC" id="fig|246787.4.peg.1178"/>
<gene>
    <name evidence="4" type="ORF">BcellWH2_01142</name>
</gene>
<dbReference type="Proteomes" id="UP000061809">
    <property type="component" value="Chromosome"/>
</dbReference>
<dbReference type="PANTHER" id="PTHR42970:SF1">
    <property type="entry name" value="PECTATE LYASE C-RELATED"/>
    <property type="match status" value="1"/>
</dbReference>
<sequence length="581" mass="63815">MKRNYAFLFIILLCAVFAQAQTTPAFPGAEGFARYTTTGGRGGDVYHVTNLNDSGSGSLREGLKKGNRTIVFDISGTISLLSTLEIKNANITIAGQTAPGDGICLKNYSMAVKADNVIIRFIRCRMGDEKKTEDDALWGRNHQNIIIDHCTMSWSTDECSSFYDNKNFTMQWCILSESLTNSVHGKGGHGYGGIWGGEGASFHHNLLAHHSSRTPRLCGSRYTGTPDAELVDLRNNVFYNWGPTNSGYAGEGGSYNFINNYYKPGPSTSTKDQLVNRIFQPNADDGTQKNAKGVWGIFYVDGNYFDNTCPQIQNHKKKDKLLGLIADANADNWEGIHPNTKNTDLPDGSKESIKSNVEFTVLPVSTHTAPQAYEKVLAYAGASLKRDAIDQRIVSETKQGNYTYEGNNGSSNGLIDSQADTEGYLLYSSEEKPADSNNDGIPDIWAAQYLPVGKSYRDIEPTTGYSYLELYINSLVDHLMKACYENSNNSPSSNDFNLYGTTTGISFPSANATDAVKCIRQEKRIVLKGLSAGARIDIYDLSGRIITSHQSLDEQAEYALTEPAVIKVYSGGKKYSFKSPR</sequence>
<dbReference type="InterPro" id="IPR011050">
    <property type="entry name" value="Pectin_lyase_fold/virulence"/>
</dbReference>
<feature type="chain" id="PRO_5006047765" description="Pectate lyase" evidence="3">
    <location>
        <begin position="21"/>
        <end position="581"/>
    </location>
</feature>
<keyword evidence="3" id="KW-0732">Signal</keyword>
<dbReference type="AlphaFoldDB" id="A0A0P0GML9"/>
<evidence type="ECO:0000256" key="3">
    <source>
        <dbReference type="SAM" id="SignalP"/>
    </source>
</evidence>
<organism evidence="4 5">
    <name type="scientific">Bacteroides cellulosilyticus</name>
    <dbReference type="NCBI Taxonomy" id="246787"/>
    <lineage>
        <taxon>Bacteria</taxon>
        <taxon>Pseudomonadati</taxon>
        <taxon>Bacteroidota</taxon>
        <taxon>Bacteroidia</taxon>
        <taxon>Bacteroidales</taxon>
        <taxon>Bacteroidaceae</taxon>
        <taxon>Bacteroides</taxon>
    </lineage>
</organism>
<evidence type="ECO:0000256" key="2">
    <source>
        <dbReference type="ARBA" id="ARBA00023180"/>
    </source>
</evidence>
<dbReference type="PANTHER" id="PTHR42970">
    <property type="entry name" value="PECTATE LYASE C-RELATED"/>
    <property type="match status" value="1"/>
</dbReference>
<dbReference type="KEGG" id="bcel:BcellWH2_01142"/>
<dbReference type="RefSeq" id="WP_029428397.1">
    <property type="nucleotide sequence ID" value="NZ_CP012801.1"/>
</dbReference>
<evidence type="ECO:0000256" key="1">
    <source>
        <dbReference type="ARBA" id="ARBA00022723"/>
    </source>
</evidence>
<dbReference type="SUPFAM" id="SSF51126">
    <property type="entry name" value="Pectin lyase-like"/>
    <property type="match status" value="1"/>
</dbReference>
<proteinExistence type="predicted"/>
<dbReference type="InterPro" id="IPR052063">
    <property type="entry name" value="Polysaccharide_Lyase_1"/>
</dbReference>
<evidence type="ECO:0000313" key="4">
    <source>
        <dbReference type="EMBL" id="ALJ58404.1"/>
    </source>
</evidence>
<evidence type="ECO:0000313" key="5">
    <source>
        <dbReference type="Proteomes" id="UP000061809"/>
    </source>
</evidence>
<reference evidence="4 5" key="1">
    <citation type="journal article" date="2015" name="Science">
        <title>Genetic determinants of in vivo fitness and diet responsiveness in multiple human gut Bacteroides.</title>
        <authorList>
            <person name="Wu M."/>
            <person name="McNulty N.P."/>
            <person name="Rodionov D.A."/>
            <person name="Khoroshkin M.S."/>
            <person name="Griffin N.W."/>
            <person name="Cheng J."/>
            <person name="Latreille P."/>
            <person name="Kerstetter R.A."/>
            <person name="Terrapon N."/>
            <person name="Henrissat B."/>
            <person name="Osterman A.L."/>
            <person name="Gordon J.I."/>
        </authorList>
    </citation>
    <scope>NUCLEOTIDE SEQUENCE [LARGE SCALE GENOMIC DNA]</scope>
    <source>
        <strain evidence="4 5">WH2</strain>
    </source>
</reference>
<dbReference type="EMBL" id="CP012801">
    <property type="protein sequence ID" value="ALJ58404.1"/>
    <property type="molecule type" value="Genomic_DNA"/>
</dbReference>
<dbReference type="InterPro" id="IPR012334">
    <property type="entry name" value="Pectin_lyas_fold"/>
</dbReference>
<dbReference type="Gene3D" id="2.160.20.10">
    <property type="entry name" value="Single-stranded right-handed beta-helix, Pectin lyase-like"/>
    <property type="match status" value="1"/>
</dbReference>
<name>A0A0P0GML9_9BACE</name>
<feature type="signal peptide" evidence="3">
    <location>
        <begin position="1"/>
        <end position="20"/>
    </location>
</feature>
<evidence type="ECO:0008006" key="6">
    <source>
        <dbReference type="Google" id="ProtNLM"/>
    </source>
</evidence>
<protein>
    <recommendedName>
        <fullName evidence="6">Pectate lyase</fullName>
    </recommendedName>
</protein>
<keyword evidence="1" id="KW-0479">Metal-binding</keyword>
<dbReference type="GO" id="GO:0046872">
    <property type="term" value="F:metal ion binding"/>
    <property type="evidence" value="ECO:0007669"/>
    <property type="project" value="UniProtKB-KW"/>
</dbReference>
<keyword evidence="2" id="KW-0325">Glycoprotein</keyword>
<accession>A0A0P0GML9</accession>